<reference evidence="2 3" key="1">
    <citation type="submission" date="2016-07" db="EMBL/GenBank/DDBJ databases">
        <title>Pervasive Adenine N6-methylation of Active Genes in Fungi.</title>
        <authorList>
            <consortium name="DOE Joint Genome Institute"/>
            <person name="Mondo S.J."/>
            <person name="Dannebaum R.O."/>
            <person name="Kuo R.C."/>
            <person name="Labutti K."/>
            <person name="Haridas S."/>
            <person name="Kuo A."/>
            <person name="Salamov A."/>
            <person name="Ahrendt S.R."/>
            <person name="Lipzen A."/>
            <person name="Sullivan W."/>
            <person name="Andreopoulos W.B."/>
            <person name="Clum A."/>
            <person name="Lindquist E."/>
            <person name="Daum C."/>
            <person name="Ramamoorthy G.K."/>
            <person name="Gryganskyi A."/>
            <person name="Culley D."/>
            <person name="Magnuson J.K."/>
            <person name="James T.Y."/>
            <person name="O'Malley M.A."/>
            <person name="Stajich J.E."/>
            <person name="Spatafora J.W."/>
            <person name="Visel A."/>
            <person name="Grigoriev I.V."/>
        </authorList>
    </citation>
    <scope>NUCLEOTIDE SEQUENCE [LARGE SCALE GENOMIC DNA]</scope>
    <source>
        <strain evidence="2 3">12-1054</strain>
    </source>
</reference>
<proteinExistence type="predicted"/>
<dbReference type="GeneID" id="63788291"/>
<name>A0A1Y2EQW9_PROLT</name>
<dbReference type="EMBL" id="MCFI01000033">
    <property type="protein sequence ID" value="ORY73684.1"/>
    <property type="molecule type" value="Genomic_DNA"/>
</dbReference>
<feature type="compositionally biased region" description="Basic and acidic residues" evidence="1">
    <location>
        <begin position="38"/>
        <end position="74"/>
    </location>
</feature>
<gene>
    <name evidence="2" type="ORF">BCR37DRAFT_395943</name>
</gene>
<dbReference type="Proteomes" id="UP000193685">
    <property type="component" value="Unassembled WGS sequence"/>
</dbReference>
<evidence type="ECO:0000313" key="2">
    <source>
        <dbReference type="EMBL" id="ORY73684.1"/>
    </source>
</evidence>
<comment type="caution">
    <text evidence="2">The sequence shown here is derived from an EMBL/GenBank/DDBJ whole genome shotgun (WGS) entry which is preliminary data.</text>
</comment>
<feature type="region of interest" description="Disordered" evidence="1">
    <location>
        <begin position="19"/>
        <end position="92"/>
    </location>
</feature>
<dbReference type="OrthoDB" id="3945172at2759"/>
<protein>
    <submittedName>
        <fullName evidence="2">Uncharacterized protein</fullName>
    </submittedName>
</protein>
<sequence length="92" mass="10188">MLRTYLQASQKLRVPLTRAYAIKDSHSHQKPSSQGHATSKDDKDHNIQSKAVKEGMEERKNAGPPKGEKKETHSKAPGPVIGMQDERGGKNE</sequence>
<accession>A0A1Y2EQW9</accession>
<dbReference type="AlphaFoldDB" id="A0A1Y2EQW9"/>
<keyword evidence="3" id="KW-1185">Reference proteome</keyword>
<organism evidence="2 3">
    <name type="scientific">Protomyces lactucae-debilis</name>
    <dbReference type="NCBI Taxonomy" id="2754530"/>
    <lineage>
        <taxon>Eukaryota</taxon>
        <taxon>Fungi</taxon>
        <taxon>Dikarya</taxon>
        <taxon>Ascomycota</taxon>
        <taxon>Taphrinomycotina</taxon>
        <taxon>Taphrinomycetes</taxon>
        <taxon>Taphrinales</taxon>
        <taxon>Protomycetaceae</taxon>
        <taxon>Protomyces</taxon>
    </lineage>
</organism>
<dbReference type="RefSeq" id="XP_040721864.1">
    <property type="nucleotide sequence ID" value="XM_040871692.1"/>
</dbReference>
<evidence type="ECO:0000313" key="3">
    <source>
        <dbReference type="Proteomes" id="UP000193685"/>
    </source>
</evidence>
<evidence type="ECO:0000256" key="1">
    <source>
        <dbReference type="SAM" id="MobiDB-lite"/>
    </source>
</evidence>